<protein>
    <submittedName>
        <fullName evidence="1">Uncharacterized protein</fullName>
    </submittedName>
</protein>
<gene>
    <name evidence="1" type="ORF">CSX02_01585</name>
</gene>
<dbReference type="RefSeq" id="WP_099385383.1">
    <property type="nucleotide sequence ID" value="NZ_JANSWH010000068.1"/>
</dbReference>
<comment type="caution">
    <text evidence="1">The sequence shown here is derived from an EMBL/GenBank/DDBJ whole genome shotgun (WGS) entry which is preliminary data.</text>
</comment>
<keyword evidence="2" id="KW-1185">Reference proteome</keyword>
<sequence>MDEMELFKVVHSELLMSMQYLEQDLKIIFATIKDGRFDDNYEILADAPLGKVLKEFRKLDKEKGFAKIKPKDYELLEEIREIRNYWAHQCYLDFHYIEDLQEKYEAFQDVKERLHYDEQRVYDLQQRMEKLRISIAKKYRRSR</sequence>
<evidence type="ECO:0000313" key="2">
    <source>
        <dbReference type="Proteomes" id="UP000224563"/>
    </source>
</evidence>
<organism evidence="1 2">
    <name type="scientific">Agathobacter ruminis</name>
    <dbReference type="NCBI Taxonomy" id="1712665"/>
    <lineage>
        <taxon>Bacteria</taxon>
        <taxon>Bacillati</taxon>
        <taxon>Bacillota</taxon>
        <taxon>Clostridia</taxon>
        <taxon>Lachnospirales</taxon>
        <taxon>Lachnospiraceae</taxon>
        <taxon>Agathobacter</taxon>
    </lineage>
</organism>
<dbReference type="Proteomes" id="UP000224563">
    <property type="component" value="Unassembled WGS sequence"/>
</dbReference>
<evidence type="ECO:0000313" key="1">
    <source>
        <dbReference type="EMBL" id="PHU38665.1"/>
    </source>
</evidence>
<accession>A0A2G3E693</accession>
<name>A0A2G3E693_9FIRM</name>
<reference evidence="1 2" key="2">
    <citation type="submission" date="2017-10" db="EMBL/GenBank/DDBJ databases">
        <authorList>
            <person name="Banno H."/>
            <person name="Chua N.-H."/>
        </authorList>
    </citation>
    <scope>NUCLEOTIDE SEQUENCE [LARGE SCALE GENOMIC DNA]</scope>
    <source>
        <strain evidence="1 2">JK623</strain>
    </source>
</reference>
<dbReference type="EMBL" id="PDYG01000004">
    <property type="protein sequence ID" value="PHU38665.1"/>
    <property type="molecule type" value="Genomic_DNA"/>
</dbReference>
<reference evidence="1 2" key="1">
    <citation type="submission" date="2017-10" db="EMBL/GenBank/DDBJ databases">
        <title>Resolving the taxonomy of Roseburia spp., Eubacterium rectale and Agathobacter spp. through phylogenomic analysis.</title>
        <authorList>
            <person name="Sheridan P.O."/>
            <person name="Walker A.W."/>
            <person name="Duncan S.H."/>
            <person name="Scott K.P."/>
            <person name="Toole P.W.O."/>
            <person name="Luis P."/>
            <person name="Flint H.J."/>
        </authorList>
    </citation>
    <scope>NUCLEOTIDE SEQUENCE [LARGE SCALE GENOMIC DNA]</scope>
    <source>
        <strain evidence="1 2">JK623</strain>
    </source>
</reference>
<proteinExistence type="predicted"/>
<dbReference type="AlphaFoldDB" id="A0A2G3E693"/>